<dbReference type="InterPro" id="IPR052577">
    <property type="entry name" value="VWA7"/>
</dbReference>
<dbReference type="PANTHER" id="PTHR14905">
    <property type="entry name" value="NG37"/>
    <property type="match status" value="1"/>
</dbReference>
<dbReference type="PANTHER" id="PTHR14905:SF7">
    <property type="entry name" value="VON WILLEBRAND FACTOR A DOMAIN-CONTAINING PROTEIN 7"/>
    <property type="match status" value="1"/>
</dbReference>
<reference evidence="1" key="1">
    <citation type="submission" date="2021-12" db="EMBL/GenBank/DDBJ databases">
        <title>Discovery of the Pendulisporaceae a myxobacterial family with distinct sporulation behavior and unique specialized metabolism.</title>
        <authorList>
            <person name="Garcia R."/>
            <person name="Popoff A."/>
            <person name="Bader C.D."/>
            <person name="Loehr J."/>
            <person name="Walesch S."/>
            <person name="Walt C."/>
            <person name="Boldt J."/>
            <person name="Bunk B."/>
            <person name="Haeckl F.J.F.P.J."/>
            <person name="Gunesch A.P."/>
            <person name="Birkelbach J."/>
            <person name="Nuebel U."/>
            <person name="Pietschmann T."/>
            <person name="Bach T."/>
            <person name="Mueller R."/>
        </authorList>
    </citation>
    <scope>NUCLEOTIDE SEQUENCE</scope>
    <source>
        <strain evidence="1">MSr11367</strain>
    </source>
</reference>
<evidence type="ECO:0000313" key="1">
    <source>
        <dbReference type="EMBL" id="WXB08425.1"/>
    </source>
</evidence>
<proteinExistence type="predicted"/>
<dbReference type="EMBL" id="CP089983">
    <property type="protein sequence ID" value="WXB08425.1"/>
    <property type="molecule type" value="Genomic_DNA"/>
</dbReference>
<dbReference type="Proteomes" id="UP001374803">
    <property type="component" value="Chromosome"/>
</dbReference>
<organism evidence="1 2">
    <name type="scientific">Pendulispora rubella</name>
    <dbReference type="NCBI Taxonomy" id="2741070"/>
    <lineage>
        <taxon>Bacteria</taxon>
        <taxon>Pseudomonadati</taxon>
        <taxon>Myxococcota</taxon>
        <taxon>Myxococcia</taxon>
        <taxon>Myxococcales</taxon>
        <taxon>Sorangiineae</taxon>
        <taxon>Pendulisporaceae</taxon>
        <taxon>Pendulispora</taxon>
    </lineage>
</organism>
<dbReference type="Pfam" id="PF07217">
    <property type="entry name" value="Het-C"/>
    <property type="match status" value="2"/>
</dbReference>
<keyword evidence="2" id="KW-1185">Reference proteome</keyword>
<sequence>MQQPIRKIASKLGEGSAHFYTHHSIELALREADVKFFTNGEPVIRKDSSGKMMRTSDGRPVVETTPRVLDWVYFGNWLRDNSQLCTAATYSVVRRATIGLTPVAGATMDPRSVLTAYVEHDAKKKSKNGKFDFSKIQVAPLHKRVLGVYRPEEHVDNPKGLKDDSKVDQDFRGTVLALEHDIDAATGLKNYIANTTLIASNRGDRKERGTTAEYIEEQLRDAAIADAPNRYRLLGQALHPLEDLYAHSNFIELMLIRLGHADVFPWVGPKAKIKVAKDERYPMVTGVFGHLDEIYSLLSAMGESLNAPLECKGGMFTNRSITALGSYAGSLVHEGIMLSKGVLTESKFVDFVTESVGIAQDWVKCKLAADLREILGTVGKLEKDFFKDFDNSSITDPTHSMISKDHPDNPLHTVAAKCARIAIKHVGAAMRDVWKNQKPVEHAINVAKSFFVHPNDLIDIGNDPRSLLVLEILHFAKTNQMIVKSLGRTQSRERFESTAELEQKKLSLRLHEWSPHDDETQRRMIAMIPELARLSQSGAG</sequence>
<name>A0ABZ2LDJ2_9BACT</name>
<evidence type="ECO:0000313" key="2">
    <source>
        <dbReference type="Proteomes" id="UP001374803"/>
    </source>
</evidence>
<accession>A0ABZ2LDJ2</accession>
<gene>
    <name evidence="1" type="ORF">LVJ94_14410</name>
</gene>
<protein>
    <submittedName>
        <fullName evidence="1">Het-C domain-containing protein</fullName>
    </submittedName>
</protein>
<dbReference type="InterPro" id="IPR010816">
    <property type="entry name" value="Het-C"/>
</dbReference>
<dbReference type="RefSeq" id="WP_394838100.1">
    <property type="nucleotide sequence ID" value="NZ_CP089929.1"/>
</dbReference>